<evidence type="ECO:0000313" key="4">
    <source>
        <dbReference type="EMBL" id="PTP18488.1"/>
    </source>
</evidence>
<reference evidence="3 8" key="3">
    <citation type="submission" date="2024-06" db="EMBL/GenBank/DDBJ databases">
        <authorList>
            <person name="Steensen K."/>
            <person name="Seneca J."/>
            <person name="Bartlau N."/>
            <person name="Yu A.X."/>
            <person name="Polz M.F."/>
        </authorList>
    </citation>
    <scope>NUCLEOTIDE SEQUENCE [LARGE SCALE GENOMIC DNA]</scope>
    <source>
        <strain evidence="3 8">1F145</strain>
    </source>
</reference>
<keyword evidence="1" id="KW-0812">Transmembrane</keyword>
<evidence type="ECO:0000313" key="2">
    <source>
        <dbReference type="EMBL" id="MDP2488398.1"/>
    </source>
</evidence>
<organism evidence="4 6">
    <name type="scientific">Vibrio splendidus</name>
    <dbReference type="NCBI Taxonomy" id="29497"/>
    <lineage>
        <taxon>Bacteria</taxon>
        <taxon>Pseudomonadati</taxon>
        <taxon>Pseudomonadota</taxon>
        <taxon>Gammaproteobacteria</taxon>
        <taxon>Vibrionales</taxon>
        <taxon>Vibrionaceae</taxon>
        <taxon>Vibrio</taxon>
    </lineage>
</organism>
<reference evidence="2" key="2">
    <citation type="submission" date="2023-07" db="EMBL/GenBank/DDBJ databases">
        <title>Genome content predicts the carbon catabolic preferences of heterotrophic bacteria.</title>
        <authorList>
            <person name="Gralka M."/>
        </authorList>
    </citation>
    <scope>NUCLEOTIDE SEQUENCE</scope>
    <source>
        <strain evidence="2">6E03</strain>
    </source>
</reference>
<dbReference type="Proteomes" id="UP000244197">
    <property type="component" value="Unassembled WGS sequence"/>
</dbReference>
<evidence type="ECO:0000313" key="7">
    <source>
        <dbReference type="Proteomes" id="UP000244197"/>
    </source>
</evidence>
<dbReference type="RefSeq" id="WP_004733675.1">
    <property type="nucleotide sequence ID" value="NZ_CAWMQV010000036.1"/>
</dbReference>
<accession>A0A0P6Z647</accession>
<dbReference type="Proteomes" id="UP001569200">
    <property type="component" value="Unassembled WGS sequence"/>
</dbReference>
<dbReference type="Proteomes" id="UP001177883">
    <property type="component" value="Unassembled WGS sequence"/>
</dbReference>
<dbReference type="EMBL" id="PIGA01000019">
    <property type="protein sequence ID" value="PTP18488.1"/>
    <property type="molecule type" value="Genomic_DNA"/>
</dbReference>
<evidence type="ECO:0000256" key="1">
    <source>
        <dbReference type="SAM" id="Phobius"/>
    </source>
</evidence>
<gene>
    <name evidence="3" type="ORF">ACED33_02235</name>
    <name evidence="5" type="ORF">CWO07_16445</name>
    <name evidence="4" type="ORF">CWO36_12930</name>
    <name evidence="2" type="ORF">Q8W38_03565</name>
</gene>
<evidence type="ECO:0000313" key="3">
    <source>
        <dbReference type="EMBL" id="MEZ8179484.1"/>
    </source>
</evidence>
<dbReference type="AlphaFoldDB" id="A0A0P6Z647"/>
<evidence type="ECO:0000313" key="8">
    <source>
        <dbReference type="Proteomes" id="UP001569200"/>
    </source>
</evidence>
<evidence type="ECO:0000313" key="6">
    <source>
        <dbReference type="Proteomes" id="UP000244080"/>
    </source>
</evidence>
<dbReference type="EMBL" id="JAUYVK010000003">
    <property type="protein sequence ID" value="MDP2488398.1"/>
    <property type="molecule type" value="Genomic_DNA"/>
</dbReference>
<protein>
    <submittedName>
        <fullName evidence="4">Uncharacterized protein</fullName>
    </submittedName>
</protein>
<comment type="caution">
    <text evidence="4">The sequence shown here is derived from an EMBL/GenBank/DDBJ whole genome shotgun (WGS) entry which is preliminary data.</text>
</comment>
<keyword evidence="1" id="KW-0472">Membrane</keyword>
<evidence type="ECO:0000313" key="5">
    <source>
        <dbReference type="EMBL" id="PTP30463.1"/>
    </source>
</evidence>
<dbReference type="Proteomes" id="UP000244080">
    <property type="component" value="Unassembled WGS sequence"/>
</dbReference>
<dbReference type="GeneID" id="72396006"/>
<name>A0A0P6Z647_VIBSP</name>
<accession>A0A1C3IZK6</accession>
<sequence>MAAQKLTKGRLVQIIGMLVILIAAFTWRTVTYDNNETVSCIISKPCEFGIDNHNVLISGDSSGYSIETSKTGKFIISYNESGILEEKGPSNWLLQTNDKTSSITVTFPQQISTFSVNLSKE</sequence>
<proteinExistence type="predicted"/>
<keyword evidence="1" id="KW-1133">Transmembrane helix</keyword>
<keyword evidence="8" id="KW-1185">Reference proteome</keyword>
<reference evidence="6 7" key="1">
    <citation type="submission" date="2017-11" db="EMBL/GenBank/DDBJ databases">
        <title>Population delineation of vibrios coincides with oyster pathogenicity.</title>
        <authorList>
            <person name="Bruto M."/>
            <person name="Labreuche Y."/>
            <person name="James A."/>
            <person name="Piel D."/>
            <person name="Chenivesse S."/>
            <person name="Petton B."/>
            <person name="Polz M.F."/>
            <person name="Le Roux F."/>
        </authorList>
    </citation>
    <scope>NUCLEOTIDE SEQUENCE [LARGE SCALE GENOMIC DNA]</scope>
    <source>
        <strain evidence="4 6">1F_55</strain>
        <strain evidence="5 7">FF_144</strain>
    </source>
</reference>
<feature type="transmembrane region" description="Helical" evidence="1">
    <location>
        <begin position="12"/>
        <end position="30"/>
    </location>
</feature>
<dbReference type="EMBL" id="JBGOOW010000002">
    <property type="protein sequence ID" value="MEZ8179484.1"/>
    <property type="molecule type" value="Genomic_DNA"/>
</dbReference>
<dbReference type="EMBL" id="PIFK01000033">
    <property type="protein sequence ID" value="PTP30463.1"/>
    <property type="molecule type" value="Genomic_DNA"/>
</dbReference>